<evidence type="ECO:0000256" key="2">
    <source>
        <dbReference type="ARBA" id="ARBA00022692"/>
    </source>
</evidence>
<sequence>MKATAKLTWNALKLAWRTPIAFFFVMVFPMGFFFLYAGIFAHGQPHAVAALFGPVLTLMALTSGLFGNGATTVMMRERGMLRPYHLTPLTAQQWILSRMLSNYIVTLLVGAIMLVFARELYHMPLATSILNLWIVFTIGVLSIASLGMVIASVMNNMQEAQIVFQLLFIVFLFFSGASIQFQ</sequence>
<dbReference type="PANTHER" id="PTHR43027:SF2">
    <property type="entry name" value="TRANSPORT PERMEASE PROTEIN"/>
    <property type="match status" value="1"/>
</dbReference>
<comment type="caution">
    <text evidence="7">The sequence shown here is derived from an EMBL/GenBank/DDBJ whole genome shotgun (WGS) entry which is preliminary data.</text>
</comment>
<evidence type="ECO:0000259" key="6">
    <source>
        <dbReference type="Pfam" id="PF01061"/>
    </source>
</evidence>
<feature type="transmembrane region" description="Helical" evidence="5">
    <location>
        <begin position="162"/>
        <end position="181"/>
    </location>
</feature>
<proteinExistence type="predicted"/>
<feature type="transmembrane region" description="Helical" evidence="5">
    <location>
        <begin position="129"/>
        <end position="150"/>
    </location>
</feature>
<accession>T0YBN0</accession>
<feature type="domain" description="ABC-2 type transporter transmembrane" evidence="6">
    <location>
        <begin position="7"/>
        <end position="180"/>
    </location>
</feature>
<evidence type="ECO:0000256" key="1">
    <source>
        <dbReference type="ARBA" id="ARBA00004141"/>
    </source>
</evidence>
<dbReference type="GO" id="GO:0140359">
    <property type="term" value="F:ABC-type transporter activity"/>
    <property type="evidence" value="ECO:0007669"/>
    <property type="project" value="InterPro"/>
</dbReference>
<keyword evidence="3 5" id="KW-1133">Transmembrane helix</keyword>
<feature type="transmembrane region" description="Helical" evidence="5">
    <location>
        <begin position="20"/>
        <end position="41"/>
    </location>
</feature>
<keyword evidence="4 5" id="KW-0472">Membrane</keyword>
<evidence type="ECO:0000256" key="5">
    <source>
        <dbReference type="SAM" id="Phobius"/>
    </source>
</evidence>
<evidence type="ECO:0000313" key="7">
    <source>
        <dbReference type="EMBL" id="EQD29202.1"/>
    </source>
</evidence>
<dbReference type="PANTHER" id="PTHR43027">
    <property type="entry name" value="DOXORUBICIN RESISTANCE ABC TRANSPORTER PERMEASE PROTEIN DRRC-RELATED"/>
    <property type="match status" value="1"/>
</dbReference>
<dbReference type="AlphaFoldDB" id="T0YBN0"/>
<protein>
    <submittedName>
        <fullName evidence="7">ABC-2 type transporter</fullName>
    </submittedName>
</protein>
<gene>
    <name evidence="7" type="ORF">B2A_14605</name>
</gene>
<dbReference type="EMBL" id="AUZZ01010608">
    <property type="protein sequence ID" value="EQD29202.1"/>
    <property type="molecule type" value="Genomic_DNA"/>
</dbReference>
<evidence type="ECO:0000256" key="3">
    <source>
        <dbReference type="ARBA" id="ARBA00022989"/>
    </source>
</evidence>
<reference evidence="7" key="1">
    <citation type="submission" date="2013-08" db="EMBL/GenBank/DDBJ databases">
        <authorList>
            <person name="Mendez C."/>
            <person name="Richter M."/>
            <person name="Ferrer M."/>
            <person name="Sanchez J."/>
        </authorList>
    </citation>
    <scope>NUCLEOTIDE SEQUENCE</scope>
</reference>
<dbReference type="InterPro" id="IPR013525">
    <property type="entry name" value="ABC2_TM"/>
</dbReference>
<comment type="subcellular location">
    <subcellularLocation>
        <location evidence="1">Membrane</location>
        <topology evidence="1">Multi-pass membrane protein</topology>
    </subcellularLocation>
</comment>
<keyword evidence="2 5" id="KW-0812">Transmembrane</keyword>
<feature type="transmembrane region" description="Helical" evidence="5">
    <location>
        <begin position="47"/>
        <end position="74"/>
    </location>
</feature>
<feature type="non-terminal residue" evidence="7">
    <location>
        <position position="182"/>
    </location>
</feature>
<dbReference type="InterPro" id="IPR052902">
    <property type="entry name" value="ABC-2_transporter"/>
</dbReference>
<name>T0YBN0_9ZZZZ</name>
<dbReference type="GO" id="GO:0016020">
    <property type="term" value="C:membrane"/>
    <property type="evidence" value="ECO:0007669"/>
    <property type="project" value="UniProtKB-SubCell"/>
</dbReference>
<evidence type="ECO:0000256" key="4">
    <source>
        <dbReference type="ARBA" id="ARBA00023136"/>
    </source>
</evidence>
<dbReference type="Pfam" id="PF01061">
    <property type="entry name" value="ABC2_membrane"/>
    <property type="match status" value="1"/>
</dbReference>
<feature type="transmembrane region" description="Helical" evidence="5">
    <location>
        <begin position="95"/>
        <end position="117"/>
    </location>
</feature>
<organism evidence="7">
    <name type="scientific">mine drainage metagenome</name>
    <dbReference type="NCBI Taxonomy" id="410659"/>
    <lineage>
        <taxon>unclassified sequences</taxon>
        <taxon>metagenomes</taxon>
        <taxon>ecological metagenomes</taxon>
    </lineage>
</organism>
<reference evidence="7" key="2">
    <citation type="journal article" date="2014" name="ISME J.">
        <title>Microbial stratification in low pH oxic and suboxic macroscopic growths along an acid mine drainage.</title>
        <authorList>
            <person name="Mendez-Garcia C."/>
            <person name="Mesa V."/>
            <person name="Sprenger R.R."/>
            <person name="Richter M."/>
            <person name="Diez M.S."/>
            <person name="Solano J."/>
            <person name="Bargiela R."/>
            <person name="Golyshina O.V."/>
            <person name="Manteca A."/>
            <person name="Ramos J.L."/>
            <person name="Gallego J.R."/>
            <person name="Llorente I."/>
            <person name="Martins Dos Santos V.A."/>
            <person name="Jensen O.N."/>
            <person name="Pelaez A.I."/>
            <person name="Sanchez J."/>
            <person name="Ferrer M."/>
        </authorList>
    </citation>
    <scope>NUCLEOTIDE SEQUENCE</scope>
</reference>